<dbReference type="AlphaFoldDB" id="A0A813IVL2"/>
<gene>
    <name evidence="1" type="ORF">PGLA2088_LOCUS11947</name>
</gene>
<evidence type="ECO:0000313" key="1">
    <source>
        <dbReference type="EMBL" id="CAE8656021.1"/>
    </source>
</evidence>
<name>A0A813IVL2_POLGL</name>
<comment type="caution">
    <text evidence="1">The sequence shown here is derived from an EMBL/GenBank/DDBJ whole genome shotgun (WGS) entry which is preliminary data.</text>
</comment>
<reference evidence="1" key="1">
    <citation type="submission" date="2021-02" db="EMBL/GenBank/DDBJ databases">
        <authorList>
            <person name="Dougan E. K."/>
            <person name="Rhodes N."/>
            <person name="Thang M."/>
            <person name="Chan C."/>
        </authorList>
    </citation>
    <scope>NUCLEOTIDE SEQUENCE</scope>
</reference>
<proteinExistence type="predicted"/>
<evidence type="ECO:0000313" key="2">
    <source>
        <dbReference type="Proteomes" id="UP000626109"/>
    </source>
</evidence>
<dbReference type="Proteomes" id="UP000626109">
    <property type="component" value="Unassembled WGS sequence"/>
</dbReference>
<protein>
    <submittedName>
        <fullName evidence="1">Uncharacterized protein</fullName>
    </submittedName>
</protein>
<accession>A0A813IVL2</accession>
<dbReference type="EMBL" id="CAJNNW010013957">
    <property type="protein sequence ID" value="CAE8656021.1"/>
    <property type="molecule type" value="Genomic_DNA"/>
</dbReference>
<organism evidence="1 2">
    <name type="scientific">Polarella glacialis</name>
    <name type="common">Dinoflagellate</name>
    <dbReference type="NCBI Taxonomy" id="89957"/>
    <lineage>
        <taxon>Eukaryota</taxon>
        <taxon>Sar</taxon>
        <taxon>Alveolata</taxon>
        <taxon>Dinophyceae</taxon>
        <taxon>Suessiales</taxon>
        <taxon>Suessiaceae</taxon>
        <taxon>Polarella</taxon>
    </lineage>
</organism>
<sequence length="259" mass="28644">MGVGDIGYIYQSCPWSELEFLNSIQVSMKLENISSDLANGAKWESEESNAGVFTVRLHFFRTYRGYYACNVVVRRKIMRLLSVRDWGCHFACQFEIDHPQVEKGLISPIFTRYCSSRSLGGGGGSHRCFHTFPIDECPEAGYVNEGCATVKVTIKLDPLVGLCCAAAVLDFTAHAQNVLQGFDQEVLLDILHSDNLAMGHEDDLLDALVKFGGNVEQDDDAAFTKFEGAVATLRPEYVSFPKLVNAVRGSQALQRSPAF</sequence>